<dbReference type="GO" id="GO:0047570">
    <property type="term" value="F:3-oxoadipate enol-lactonase activity"/>
    <property type="evidence" value="ECO:0007669"/>
    <property type="project" value="InterPro"/>
</dbReference>
<gene>
    <name evidence="3" type="ORF">AOZ06_44715</name>
</gene>
<dbReference type="InterPro" id="IPR050471">
    <property type="entry name" value="AB_hydrolase"/>
</dbReference>
<organism evidence="3 4">
    <name type="scientific">Kibdelosporangium phytohabitans</name>
    <dbReference type="NCBI Taxonomy" id="860235"/>
    <lineage>
        <taxon>Bacteria</taxon>
        <taxon>Bacillati</taxon>
        <taxon>Actinomycetota</taxon>
        <taxon>Actinomycetes</taxon>
        <taxon>Pseudonocardiales</taxon>
        <taxon>Pseudonocardiaceae</taxon>
        <taxon>Kibdelosporangium</taxon>
    </lineage>
</organism>
<evidence type="ECO:0000313" key="4">
    <source>
        <dbReference type="Proteomes" id="UP000063699"/>
    </source>
</evidence>
<evidence type="ECO:0000259" key="2">
    <source>
        <dbReference type="Pfam" id="PF00561"/>
    </source>
</evidence>
<dbReference type="Gene3D" id="3.40.50.1820">
    <property type="entry name" value="alpha/beta hydrolase"/>
    <property type="match status" value="1"/>
</dbReference>
<accession>A0A0N9I9H2</accession>
<dbReference type="PANTHER" id="PTHR43433:SF5">
    <property type="entry name" value="AB HYDROLASE-1 DOMAIN-CONTAINING PROTEIN"/>
    <property type="match status" value="1"/>
</dbReference>
<dbReference type="PRINTS" id="PR00111">
    <property type="entry name" value="ABHYDROLASE"/>
</dbReference>
<dbReference type="PANTHER" id="PTHR43433">
    <property type="entry name" value="HYDROLASE, ALPHA/BETA FOLD FAMILY PROTEIN"/>
    <property type="match status" value="1"/>
</dbReference>
<dbReference type="InterPro" id="IPR018030">
    <property type="entry name" value="Fimbrial_membr_usher_CS"/>
</dbReference>
<dbReference type="Pfam" id="PF00561">
    <property type="entry name" value="Abhydrolase_1"/>
    <property type="match status" value="1"/>
</dbReference>
<protein>
    <recommendedName>
        <fullName evidence="2">AB hydrolase-1 domain-containing protein</fullName>
    </recommendedName>
</protein>
<dbReference type="InterPro" id="IPR026968">
    <property type="entry name" value="PcaD/CatD"/>
</dbReference>
<dbReference type="Proteomes" id="UP000063699">
    <property type="component" value="Chromosome"/>
</dbReference>
<dbReference type="STRING" id="860235.AOZ06_44715"/>
<keyword evidence="4" id="KW-1185">Reference proteome</keyword>
<dbReference type="KEGG" id="kphy:AOZ06_44715"/>
<dbReference type="NCBIfam" id="TIGR02427">
    <property type="entry name" value="protocat_pcaD"/>
    <property type="match status" value="1"/>
</dbReference>
<evidence type="ECO:0000313" key="3">
    <source>
        <dbReference type="EMBL" id="ALG13024.1"/>
    </source>
</evidence>
<proteinExistence type="predicted"/>
<name>A0A0N9I9H2_9PSEU</name>
<dbReference type="AlphaFoldDB" id="A0A0N9I9H2"/>
<dbReference type="PROSITE" id="PS01151">
    <property type="entry name" value="FIMBRIAL_USHER"/>
    <property type="match status" value="1"/>
</dbReference>
<dbReference type="EMBL" id="CP012752">
    <property type="protein sequence ID" value="ALG13024.1"/>
    <property type="molecule type" value="Genomic_DNA"/>
</dbReference>
<feature type="domain" description="AB hydrolase-1" evidence="2">
    <location>
        <begin position="31"/>
        <end position="254"/>
    </location>
</feature>
<reference evidence="3 4" key="1">
    <citation type="submission" date="2015-07" db="EMBL/GenBank/DDBJ databases">
        <title>Genome sequencing of Kibdelosporangium phytohabitans.</title>
        <authorList>
            <person name="Qin S."/>
            <person name="Xing K."/>
        </authorList>
    </citation>
    <scope>NUCLEOTIDE SEQUENCE [LARGE SCALE GENOMIC DNA]</scope>
    <source>
        <strain evidence="3 4">KLBMP1111</strain>
    </source>
</reference>
<sequence length="267" mass="28891">MGCPRKGAHNERSPVKPVEVHRTIEGPPDAPVLVLSGSVGSTLDMWLPQREALSGEYRVISYDHRGHGKSPVPPGPYEIADLAGDVLAMLDQLEIEKAHFCGLSLGGAVGMWLSRYHPHRIDQVVLACTSSWFGPAEFWAERAASVRANGMEWLAESTLTRWLSKDFADAEQKAAIRTMVANTPRDGYISACAALGAWDFADQLAEIPTPTLAIAGAEDPATPPDHLRDIAAAIPRSRLVVLDGAAHLANVERPVEFNDLLRAHLLG</sequence>
<dbReference type="InterPro" id="IPR000073">
    <property type="entry name" value="AB_hydrolase_1"/>
</dbReference>
<dbReference type="GO" id="GO:0042952">
    <property type="term" value="P:beta-ketoadipate pathway"/>
    <property type="evidence" value="ECO:0007669"/>
    <property type="project" value="InterPro"/>
</dbReference>
<dbReference type="SUPFAM" id="SSF53474">
    <property type="entry name" value="alpha/beta-Hydrolases"/>
    <property type="match status" value="1"/>
</dbReference>
<feature type="compositionally biased region" description="Basic and acidic residues" evidence="1">
    <location>
        <begin position="8"/>
        <end position="24"/>
    </location>
</feature>
<dbReference type="InterPro" id="IPR029058">
    <property type="entry name" value="AB_hydrolase_fold"/>
</dbReference>
<feature type="region of interest" description="Disordered" evidence="1">
    <location>
        <begin position="1"/>
        <end position="24"/>
    </location>
</feature>
<evidence type="ECO:0000256" key="1">
    <source>
        <dbReference type="SAM" id="MobiDB-lite"/>
    </source>
</evidence>